<dbReference type="InterPro" id="IPR050469">
    <property type="entry name" value="Diguanylate_Cyclase"/>
</dbReference>
<dbReference type="PROSITE" id="PS50887">
    <property type="entry name" value="GGDEF"/>
    <property type="match status" value="1"/>
</dbReference>
<dbReference type="Pfam" id="PF00990">
    <property type="entry name" value="GGDEF"/>
    <property type="match status" value="1"/>
</dbReference>
<dbReference type="GO" id="GO:0000160">
    <property type="term" value="P:phosphorelay signal transduction system"/>
    <property type="evidence" value="ECO:0007669"/>
    <property type="project" value="InterPro"/>
</dbReference>
<dbReference type="EMBL" id="AP027272">
    <property type="protein sequence ID" value="BDX08584.1"/>
    <property type="molecule type" value="Genomic_DNA"/>
</dbReference>
<dbReference type="GO" id="GO:1902201">
    <property type="term" value="P:negative regulation of bacterial-type flagellum-dependent cell motility"/>
    <property type="evidence" value="ECO:0007669"/>
    <property type="project" value="TreeGrafter"/>
</dbReference>
<accession>A0AA48KUH2</accession>
<keyword evidence="8" id="KW-1185">Reference proteome</keyword>
<evidence type="ECO:0000313" key="7">
    <source>
        <dbReference type="EMBL" id="BDX08584.1"/>
    </source>
</evidence>
<sequence>MSNCSPDSQAKVLIIDDDSYFLEMASEALSDICDVETYRNPQKGLKRAMQDPAPDLIILDVIMPTMSGYQICRELKQNTKTFNIPVIFVSSLEQISEITRCFDLGAVDFIGKPVQMPLLLAKVKNHLMMKLQRDMLEELATKDPLTGLDNKRSYDQTLQNEWKRASRDKSPLSLVVCDIDFFKKYNDHYGHGQGDSCLKKVANSIYKTANRSADLVARIGGEEFAIILPNVDKQGAWRVANNVLVNLRNKQLPHAKSEIHKYVTLSVGVATVMPDYKESPELLFEAADAAMYDAKQNGRNRVIAHQESDE</sequence>
<feature type="domain" description="Response regulatory" evidence="5">
    <location>
        <begin position="11"/>
        <end position="127"/>
    </location>
</feature>
<dbReference type="PANTHER" id="PTHR45138">
    <property type="entry name" value="REGULATORY COMPONENTS OF SENSORY TRANSDUCTION SYSTEM"/>
    <property type="match status" value="1"/>
</dbReference>
<dbReference type="SUPFAM" id="SSF52172">
    <property type="entry name" value="CheY-like"/>
    <property type="match status" value="1"/>
</dbReference>
<dbReference type="GO" id="GO:0052621">
    <property type="term" value="F:diguanylate cyclase activity"/>
    <property type="evidence" value="ECO:0007669"/>
    <property type="project" value="UniProtKB-EC"/>
</dbReference>
<dbReference type="Gene3D" id="3.40.50.2300">
    <property type="match status" value="1"/>
</dbReference>
<dbReference type="GO" id="GO:0043709">
    <property type="term" value="P:cell adhesion involved in single-species biofilm formation"/>
    <property type="evidence" value="ECO:0007669"/>
    <property type="project" value="TreeGrafter"/>
</dbReference>
<dbReference type="EC" id="2.7.7.65" evidence="2"/>
<dbReference type="Pfam" id="PF00072">
    <property type="entry name" value="Response_reg"/>
    <property type="match status" value="1"/>
</dbReference>
<gene>
    <name evidence="7" type="ORF">MACH26_41050</name>
</gene>
<dbReference type="GO" id="GO:0005886">
    <property type="term" value="C:plasma membrane"/>
    <property type="evidence" value="ECO:0007669"/>
    <property type="project" value="TreeGrafter"/>
</dbReference>
<organism evidence="7 8">
    <name type="scientific">Planctobacterium marinum</name>
    <dbReference type="NCBI Taxonomy" id="1631968"/>
    <lineage>
        <taxon>Bacteria</taxon>
        <taxon>Pseudomonadati</taxon>
        <taxon>Pseudomonadota</taxon>
        <taxon>Gammaproteobacteria</taxon>
        <taxon>Alteromonadales</taxon>
        <taxon>Alteromonadaceae</taxon>
        <taxon>Planctobacterium</taxon>
    </lineage>
</organism>
<dbReference type="InterPro" id="IPR043128">
    <property type="entry name" value="Rev_trsase/Diguanyl_cyclase"/>
</dbReference>
<dbReference type="KEGG" id="pmaw:MACH26_41050"/>
<dbReference type="InterPro" id="IPR001789">
    <property type="entry name" value="Sig_transdc_resp-reg_receiver"/>
</dbReference>
<dbReference type="SMART" id="SM00448">
    <property type="entry name" value="REC"/>
    <property type="match status" value="1"/>
</dbReference>
<comment type="catalytic activity">
    <reaction evidence="3">
        <text>2 GTP = 3',3'-c-di-GMP + 2 diphosphate</text>
        <dbReference type="Rhea" id="RHEA:24898"/>
        <dbReference type="ChEBI" id="CHEBI:33019"/>
        <dbReference type="ChEBI" id="CHEBI:37565"/>
        <dbReference type="ChEBI" id="CHEBI:58805"/>
        <dbReference type="EC" id="2.7.7.65"/>
    </reaction>
</comment>
<evidence type="ECO:0000313" key="8">
    <source>
        <dbReference type="Proteomes" id="UP001333710"/>
    </source>
</evidence>
<dbReference type="SUPFAM" id="SSF55073">
    <property type="entry name" value="Nucleotide cyclase"/>
    <property type="match status" value="1"/>
</dbReference>
<dbReference type="Proteomes" id="UP001333710">
    <property type="component" value="Chromosome"/>
</dbReference>
<feature type="domain" description="GGDEF" evidence="6">
    <location>
        <begin position="170"/>
        <end position="307"/>
    </location>
</feature>
<dbReference type="NCBIfam" id="TIGR00254">
    <property type="entry name" value="GGDEF"/>
    <property type="match status" value="1"/>
</dbReference>
<dbReference type="AlphaFoldDB" id="A0AA48KUH2"/>
<dbReference type="InterPro" id="IPR011006">
    <property type="entry name" value="CheY-like_superfamily"/>
</dbReference>
<comment type="cofactor">
    <cofactor evidence="1">
        <name>Mg(2+)</name>
        <dbReference type="ChEBI" id="CHEBI:18420"/>
    </cofactor>
</comment>
<keyword evidence="4" id="KW-0597">Phosphoprotein</keyword>
<evidence type="ECO:0000256" key="4">
    <source>
        <dbReference type="PROSITE-ProRule" id="PRU00169"/>
    </source>
</evidence>
<evidence type="ECO:0000256" key="3">
    <source>
        <dbReference type="ARBA" id="ARBA00034247"/>
    </source>
</evidence>
<dbReference type="FunFam" id="3.30.70.270:FF:000001">
    <property type="entry name" value="Diguanylate cyclase domain protein"/>
    <property type="match status" value="1"/>
</dbReference>
<dbReference type="RefSeq" id="WP_338294648.1">
    <property type="nucleotide sequence ID" value="NZ_AP027272.1"/>
</dbReference>
<evidence type="ECO:0000256" key="1">
    <source>
        <dbReference type="ARBA" id="ARBA00001946"/>
    </source>
</evidence>
<dbReference type="CDD" id="cd01949">
    <property type="entry name" value="GGDEF"/>
    <property type="match status" value="1"/>
</dbReference>
<evidence type="ECO:0000256" key="2">
    <source>
        <dbReference type="ARBA" id="ARBA00012528"/>
    </source>
</evidence>
<reference evidence="7" key="1">
    <citation type="submission" date="2023-01" db="EMBL/GenBank/DDBJ databases">
        <title>Complete genome sequence of Planctobacterium marinum strain Dej080120_11.</title>
        <authorList>
            <person name="Ueki S."/>
            <person name="Maruyama F."/>
        </authorList>
    </citation>
    <scope>NUCLEOTIDE SEQUENCE</scope>
    <source>
        <strain evidence="7">Dej080120_11</strain>
    </source>
</reference>
<dbReference type="PROSITE" id="PS50110">
    <property type="entry name" value="RESPONSE_REGULATORY"/>
    <property type="match status" value="1"/>
</dbReference>
<dbReference type="InterPro" id="IPR029787">
    <property type="entry name" value="Nucleotide_cyclase"/>
</dbReference>
<dbReference type="Gene3D" id="3.30.70.270">
    <property type="match status" value="1"/>
</dbReference>
<proteinExistence type="predicted"/>
<dbReference type="SMART" id="SM00267">
    <property type="entry name" value="GGDEF"/>
    <property type="match status" value="1"/>
</dbReference>
<name>A0AA48KUH2_9ALTE</name>
<feature type="modified residue" description="4-aspartylphosphate" evidence="4">
    <location>
        <position position="60"/>
    </location>
</feature>
<evidence type="ECO:0000259" key="6">
    <source>
        <dbReference type="PROSITE" id="PS50887"/>
    </source>
</evidence>
<dbReference type="PANTHER" id="PTHR45138:SF9">
    <property type="entry name" value="DIGUANYLATE CYCLASE DGCM-RELATED"/>
    <property type="match status" value="1"/>
</dbReference>
<dbReference type="InterPro" id="IPR000160">
    <property type="entry name" value="GGDEF_dom"/>
</dbReference>
<evidence type="ECO:0000259" key="5">
    <source>
        <dbReference type="PROSITE" id="PS50110"/>
    </source>
</evidence>
<protein>
    <recommendedName>
        <fullName evidence="2">diguanylate cyclase</fullName>
        <ecNumber evidence="2">2.7.7.65</ecNumber>
    </recommendedName>
</protein>